<dbReference type="EMBL" id="ANKE01000009">
    <property type="protein sequence ID" value="EPC76438.1"/>
    <property type="molecule type" value="Genomic_DNA"/>
</dbReference>
<dbReference type="AlphaFoldDB" id="A0A829HCS3"/>
<dbReference type="Proteomes" id="UP000014244">
    <property type="component" value="Unassembled WGS sequence"/>
</dbReference>
<name>A0A829HCS3_LACPA</name>
<gene>
    <name evidence="1" type="ORF">Lpp41_00170</name>
</gene>
<comment type="caution">
    <text evidence="1">The sequence shown here is derived from an EMBL/GenBank/DDBJ whole genome shotgun (WGS) entry which is preliminary data.</text>
</comment>
<organism evidence="1 2">
    <name type="scientific">Lacticaseibacillus paracasei subsp. paracasei Lpp41</name>
    <dbReference type="NCBI Taxonomy" id="1256208"/>
    <lineage>
        <taxon>Bacteria</taxon>
        <taxon>Bacillati</taxon>
        <taxon>Bacillota</taxon>
        <taxon>Bacilli</taxon>
        <taxon>Lactobacillales</taxon>
        <taxon>Lactobacillaceae</taxon>
        <taxon>Lacticaseibacillus</taxon>
    </lineage>
</organism>
<reference evidence="1 2" key="1">
    <citation type="journal article" date="2013" name="PLoS ONE">
        <title>Lactobacillus paracasei comparative genomics: towards species pan-genome definition and exploitation of diversity.</title>
        <authorList>
            <person name="Smokvina T."/>
            <person name="Wels M."/>
            <person name="Polka J."/>
            <person name="Chervaux C."/>
            <person name="Brisse S."/>
            <person name="Boekhorst J."/>
            <person name="van Hylckama Vlieg J.E."/>
            <person name="Siezen R.J."/>
        </authorList>
    </citation>
    <scope>NUCLEOTIDE SEQUENCE [LARGE SCALE GENOMIC DNA]</scope>
    <source>
        <strain evidence="1 2">Lpp41</strain>
    </source>
</reference>
<evidence type="ECO:0000313" key="1">
    <source>
        <dbReference type="EMBL" id="EPC76438.1"/>
    </source>
</evidence>
<protein>
    <submittedName>
        <fullName evidence="1">Uncharacterized protein</fullName>
    </submittedName>
</protein>
<sequence>MRIFLHIYIYVNVQMCKCANVQIRIKKPKNAVAPGLLVLYCLDKEKSFKPTAIGLKLAEYNLLIKLNGLLVFDTLRL</sequence>
<evidence type="ECO:0000313" key="2">
    <source>
        <dbReference type="Proteomes" id="UP000014244"/>
    </source>
</evidence>
<accession>A0A829HCS3</accession>
<proteinExistence type="predicted"/>